<sequence length="201" mass="22446">MPRSLSTDRSRGTERILGFHSHEHGNGRDVSAAKDDICVKSEHHRFNRPRIESNDTARKFDHLLHKGPEEGVGIMWFFGAGNDTDANNILSMKSLLGGKVVVVEHEGPACLVPSLEWRESVCREPQGDVAFVREERVVLSLVVDEDKRVPKSAVMMAIKNVFHLAWAVTPTRQSDPRDTLVAIEGDEPRDKGHNGHSNRLS</sequence>
<name>A0A9P3LBN1_9APHY</name>
<keyword evidence="3" id="KW-1185">Reference proteome</keyword>
<dbReference type="Proteomes" id="UP000703269">
    <property type="component" value="Unassembled WGS sequence"/>
</dbReference>
<evidence type="ECO:0000313" key="2">
    <source>
        <dbReference type="EMBL" id="GJE88258.1"/>
    </source>
</evidence>
<evidence type="ECO:0000313" key="3">
    <source>
        <dbReference type="Proteomes" id="UP000703269"/>
    </source>
</evidence>
<reference evidence="2 3" key="1">
    <citation type="submission" date="2021-08" db="EMBL/GenBank/DDBJ databases">
        <title>Draft Genome Sequence of Phanerochaete sordida strain YK-624.</title>
        <authorList>
            <person name="Mori T."/>
            <person name="Dohra H."/>
            <person name="Suzuki T."/>
            <person name="Kawagishi H."/>
            <person name="Hirai H."/>
        </authorList>
    </citation>
    <scope>NUCLEOTIDE SEQUENCE [LARGE SCALE GENOMIC DNA]</scope>
    <source>
        <strain evidence="2 3">YK-624</strain>
    </source>
</reference>
<accession>A0A9P3LBN1</accession>
<proteinExistence type="predicted"/>
<protein>
    <submittedName>
        <fullName evidence="2">Uncharacterized protein</fullName>
    </submittedName>
</protein>
<dbReference type="AlphaFoldDB" id="A0A9P3LBN1"/>
<feature type="region of interest" description="Disordered" evidence="1">
    <location>
        <begin position="175"/>
        <end position="201"/>
    </location>
</feature>
<comment type="caution">
    <text evidence="2">The sequence shown here is derived from an EMBL/GenBank/DDBJ whole genome shotgun (WGS) entry which is preliminary data.</text>
</comment>
<organism evidence="2 3">
    <name type="scientific">Phanerochaete sordida</name>
    <dbReference type="NCBI Taxonomy" id="48140"/>
    <lineage>
        <taxon>Eukaryota</taxon>
        <taxon>Fungi</taxon>
        <taxon>Dikarya</taxon>
        <taxon>Basidiomycota</taxon>
        <taxon>Agaricomycotina</taxon>
        <taxon>Agaricomycetes</taxon>
        <taxon>Polyporales</taxon>
        <taxon>Phanerochaetaceae</taxon>
        <taxon>Phanerochaete</taxon>
    </lineage>
</organism>
<evidence type="ECO:0000256" key="1">
    <source>
        <dbReference type="SAM" id="MobiDB-lite"/>
    </source>
</evidence>
<gene>
    <name evidence="2" type="ORF">PsYK624_043410</name>
</gene>
<dbReference type="EMBL" id="BPQB01000009">
    <property type="protein sequence ID" value="GJE88258.1"/>
    <property type="molecule type" value="Genomic_DNA"/>
</dbReference>